<dbReference type="AlphaFoldDB" id="A0A0C3AIT7"/>
<organism evidence="1 2">
    <name type="scientific">Serendipita vermifera MAFF 305830</name>
    <dbReference type="NCBI Taxonomy" id="933852"/>
    <lineage>
        <taxon>Eukaryota</taxon>
        <taxon>Fungi</taxon>
        <taxon>Dikarya</taxon>
        <taxon>Basidiomycota</taxon>
        <taxon>Agaricomycotina</taxon>
        <taxon>Agaricomycetes</taxon>
        <taxon>Sebacinales</taxon>
        <taxon>Serendipitaceae</taxon>
        <taxon>Serendipita</taxon>
    </lineage>
</organism>
<dbReference type="Proteomes" id="UP000054097">
    <property type="component" value="Unassembled WGS sequence"/>
</dbReference>
<keyword evidence="2" id="KW-1185">Reference proteome</keyword>
<reference evidence="2" key="2">
    <citation type="submission" date="2015-01" db="EMBL/GenBank/DDBJ databases">
        <title>Evolutionary Origins and Diversification of the Mycorrhizal Mutualists.</title>
        <authorList>
            <consortium name="DOE Joint Genome Institute"/>
            <consortium name="Mycorrhizal Genomics Consortium"/>
            <person name="Kohler A."/>
            <person name="Kuo A."/>
            <person name="Nagy L.G."/>
            <person name="Floudas D."/>
            <person name="Copeland A."/>
            <person name="Barry K.W."/>
            <person name="Cichocki N."/>
            <person name="Veneault-Fourrey C."/>
            <person name="LaButti K."/>
            <person name="Lindquist E.A."/>
            <person name="Lipzen A."/>
            <person name="Lundell T."/>
            <person name="Morin E."/>
            <person name="Murat C."/>
            <person name="Riley R."/>
            <person name="Ohm R."/>
            <person name="Sun H."/>
            <person name="Tunlid A."/>
            <person name="Henrissat B."/>
            <person name="Grigoriev I.V."/>
            <person name="Hibbett D.S."/>
            <person name="Martin F."/>
        </authorList>
    </citation>
    <scope>NUCLEOTIDE SEQUENCE [LARGE SCALE GENOMIC DNA]</scope>
    <source>
        <strain evidence="2">MAFF 305830</strain>
    </source>
</reference>
<dbReference type="EMBL" id="KN824323">
    <property type="protein sequence ID" value="KIM24540.1"/>
    <property type="molecule type" value="Genomic_DNA"/>
</dbReference>
<accession>A0A0C3AIT7</accession>
<dbReference type="OrthoDB" id="3135357at2759"/>
<evidence type="ECO:0008006" key="3">
    <source>
        <dbReference type="Google" id="ProtNLM"/>
    </source>
</evidence>
<name>A0A0C3AIT7_SERVB</name>
<dbReference type="HOGENOM" id="CLU_055669_0_0_1"/>
<protein>
    <recommendedName>
        <fullName evidence="3">F-box domain-containing protein</fullName>
    </recommendedName>
</protein>
<reference evidence="1 2" key="1">
    <citation type="submission" date="2014-04" db="EMBL/GenBank/DDBJ databases">
        <authorList>
            <consortium name="DOE Joint Genome Institute"/>
            <person name="Kuo A."/>
            <person name="Zuccaro A."/>
            <person name="Kohler A."/>
            <person name="Nagy L.G."/>
            <person name="Floudas D."/>
            <person name="Copeland A."/>
            <person name="Barry K.W."/>
            <person name="Cichocki N."/>
            <person name="Veneault-Fourrey C."/>
            <person name="LaButti K."/>
            <person name="Lindquist E.A."/>
            <person name="Lipzen A."/>
            <person name="Lundell T."/>
            <person name="Morin E."/>
            <person name="Murat C."/>
            <person name="Sun H."/>
            <person name="Tunlid A."/>
            <person name="Henrissat B."/>
            <person name="Grigoriev I.V."/>
            <person name="Hibbett D.S."/>
            <person name="Martin F."/>
            <person name="Nordberg H.P."/>
            <person name="Cantor M.N."/>
            <person name="Hua S.X."/>
        </authorList>
    </citation>
    <scope>NUCLEOTIDE SEQUENCE [LARGE SCALE GENOMIC DNA]</scope>
    <source>
        <strain evidence="1 2">MAFF 305830</strain>
    </source>
</reference>
<evidence type="ECO:0000313" key="2">
    <source>
        <dbReference type="Proteomes" id="UP000054097"/>
    </source>
</evidence>
<gene>
    <name evidence="1" type="ORF">M408DRAFT_27009</name>
</gene>
<evidence type="ECO:0000313" key="1">
    <source>
        <dbReference type="EMBL" id="KIM24540.1"/>
    </source>
</evidence>
<sequence length="399" mass="46780">MSSKASVEIWHTILKYAISVPIFLDVEFIQARGIDQYSYQYPYWQAERIRNTLRRVCHAWSGFLKLYDHRFIRIDDVIHKRVPLTALPSAIRIDLEWIGNCSCAEYCNSVGDIYWDEMQDVWMGALCKYDTYPWKLEIIGGCYGREHMHALGPLVPNLRVMVSQEWGVIFAFGRIISDVGNPLGPQLSMSMCAAANLGTIHMTDPDLSMKISITSGEFPSLRHLIIDVDDMQEPFEQWEFHTFLQYIGPQLRTFHYRYQIHVESLDSSLWSILPNVESIQLPFRWTLSDIPKGHPLKRVQVAAWRILDHFNEESTWDSALSLHCPLSSQRKLSYARDVAWRYLLFEHPSFSLCIWSYFEDNDAHLEDVHGDTLFQYIIFLIKAFWKQPHRTYCRTPSYH</sequence>
<proteinExistence type="predicted"/>